<dbReference type="GO" id="GO:0005524">
    <property type="term" value="F:ATP binding"/>
    <property type="evidence" value="ECO:0007669"/>
    <property type="project" value="UniProtKB-UniRule"/>
</dbReference>
<reference evidence="12 13" key="1">
    <citation type="submission" date="2016-11" db="EMBL/GenBank/DDBJ databases">
        <title>Complete genome sequence of thermophilic cyanobacteria strain Synechococcus sp. PCC6715.</title>
        <authorList>
            <person name="Tang J."/>
            <person name="Daroch M."/>
            <person name="Liang Y."/>
            <person name="Jiang D."/>
            <person name="Shah M."/>
        </authorList>
    </citation>
    <scope>NUCLEOTIDE SEQUENCE [LARGE SCALE GENOMIC DNA]</scope>
    <source>
        <strain evidence="12 13">PCC 6715</strain>
    </source>
</reference>
<dbReference type="CDD" id="cd00464">
    <property type="entry name" value="SK"/>
    <property type="match status" value="1"/>
</dbReference>
<dbReference type="InterPro" id="IPR000623">
    <property type="entry name" value="Shikimate_kinase/TSH1"/>
</dbReference>
<evidence type="ECO:0000313" key="13">
    <source>
        <dbReference type="Proteomes" id="UP000231057"/>
    </source>
</evidence>
<comment type="subunit">
    <text evidence="11">Monomer.</text>
</comment>
<dbReference type="InterPro" id="IPR023000">
    <property type="entry name" value="Shikimate_kinase_CS"/>
</dbReference>
<evidence type="ECO:0000313" key="12">
    <source>
        <dbReference type="EMBL" id="ATS18463.1"/>
    </source>
</evidence>
<accession>A0A2D2Q1T7</accession>
<sequence>MELRNRLGGVNIYLVGMMGSGKTTTGKVLAKRLGYGFVDTDAVITQVRQQSIREIFAREGEAYFRQLEQQVLAEVSSYHHLVVATGGGIVLSSLNWSYLRHGIVVWLHVPIAVLCERLAADAERPLLQEQPLEERLNQIMADRHALYAQADLEVVIRQTDTPAKVCDRLWEALPSILKPIASDAPPKEPC</sequence>
<dbReference type="GO" id="GO:0004765">
    <property type="term" value="F:shikimate kinase activity"/>
    <property type="evidence" value="ECO:0007669"/>
    <property type="project" value="UniProtKB-UniRule"/>
</dbReference>
<dbReference type="PROSITE" id="PS01128">
    <property type="entry name" value="SHIKIMATE_KINASE"/>
    <property type="match status" value="1"/>
</dbReference>
<evidence type="ECO:0000256" key="1">
    <source>
        <dbReference type="ARBA" id="ARBA00004842"/>
    </source>
</evidence>
<evidence type="ECO:0000256" key="8">
    <source>
        <dbReference type="ARBA" id="ARBA00022840"/>
    </source>
</evidence>
<dbReference type="AlphaFoldDB" id="A0A2D2Q1T7"/>
<dbReference type="GO" id="GO:0000287">
    <property type="term" value="F:magnesium ion binding"/>
    <property type="evidence" value="ECO:0007669"/>
    <property type="project" value="UniProtKB-UniRule"/>
</dbReference>
<comment type="pathway">
    <text evidence="1 11">Metabolic intermediate biosynthesis; chorismate biosynthesis; chorismate from D-erythrose 4-phosphate and phosphoenolpyruvate: step 5/7.</text>
</comment>
<dbReference type="GO" id="GO:0009073">
    <property type="term" value="P:aromatic amino acid family biosynthetic process"/>
    <property type="evidence" value="ECO:0007669"/>
    <property type="project" value="UniProtKB-KW"/>
</dbReference>
<dbReference type="Proteomes" id="UP000231057">
    <property type="component" value="Chromosome"/>
</dbReference>
<dbReference type="GO" id="GO:0009423">
    <property type="term" value="P:chorismate biosynthetic process"/>
    <property type="evidence" value="ECO:0007669"/>
    <property type="project" value="UniProtKB-UniRule"/>
</dbReference>
<dbReference type="GO" id="GO:0005829">
    <property type="term" value="C:cytosol"/>
    <property type="evidence" value="ECO:0007669"/>
    <property type="project" value="TreeGrafter"/>
</dbReference>
<evidence type="ECO:0000256" key="11">
    <source>
        <dbReference type="HAMAP-Rule" id="MF_00109"/>
    </source>
</evidence>
<evidence type="ECO:0000256" key="6">
    <source>
        <dbReference type="ARBA" id="ARBA00022741"/>
    </source>
</evidence>
<comment type="function">
    <text evidence="11">Catalyzes the specific phosphorylation of the 3-hydroxyl group of shikimic acid using ATP as a cosubstrate.</text>
</comment>
<feature type="binding site" evidence="11">
    <location>
        <position position="41"/>
    </location>
    <ligand>
        <name>substrate</name>
    </ligand>
</feature>
<keyword evidence="7 11" id="KW-0418">Kinase</keyword>
<keyword evidence="11" id="KW-0963">Cytoplasm</keyword>
<evidence type="ECO:0000256" key="5">
    <source>
        <dbReference type="ARBA" id="ARBA00022679"/>
    </source>
</evidence>
<comment type="subcellular location">
    <subcellularLocation>
        <location evidence="11">Cytoplasm</location>
    </subcellularLocation>
</comment>
<name>A0A2D2Q1T7_PARLV</name>
<evidence type="ECO:0000256" key="3">
    <source>
        <dbReference type="ARBA" id="ARBA00012154"/>
    </source>
</evidence>
<comment type="cofactor">
    <cofactor evidence="11">
        <name>Mg(2+)</name>
        <dbReference type="ChEBI" id="CHEBI:18420"/>
    </cofactor>
    <text evidence="11">Binds 1 Mg(2+) ion per subunit.</text>
</comment>
<reference evidence="13" key="2">
    <citation type="journal article" date="2022" name="Front. Microbiol.">
        <title>Comparative Genomic Analysis Revealed Distinct Molecular Components and Organization of CO2-Concentrating Mechanism in Thermophilic Cyanobacteria.</title>
        <authorList>
            <person name="Tang J."/>
            <person name="Zhou H."/>
            <person name="Yao D."/>
            <person name="Riaz S."/>
            <person name="You D."/>
            <person name="Klepacz-Smolka A."/>
            <person name="Daroch M."/>
        </authorList>
    </citation>
    <scope>NUCLEOTIDE SEQUENCE [LARGE SCALE GENOMIC DNA]</scope>
    <source>
        <strain evidence="13">PCC 6715</strain>
    </source>
</reference>
<evidence type="ECO:0000256" key="2">
    <source>
        <dbReference type="ARBA" id="ARBA00006997"/>
    </source>
</evidence>
<feature type="binding site" evidence="11">
    <location>
        <position position="23"/>
    </location>
    <ligand>
        <name>Mg(2+)</name>
        <dbReference type="ChEBI" id="CHEBI:18420"/>
    </ligand>
</feature>
<keyword evidence="13" id="KW-1185">Reference proteome</keyword>
<dbReference type="EC" id="2.7.1.71" evidence="3 11"/>
<dbReference type="UniPathway" id="UPA00053">
    <property type="reaction ID" value="UER00088"/>
</dbReference>
<proteinExistence type="inferred from homology"/>
<evidence type="ECO:0000256" key="7">
    <source>
        <dbReference type="ARBA" id="ARBA00022777"/>
    </source>
</evidence>
<evidence type="ECO:0000256" key="4">
    <source>
        <dbReference type="ARBA" id="ARBA00022605"/>
    </source>
</evidence>
<keyword evidence="11" id="KW-0460">Magnesium</keyword>
<feature type="binding site" evidence="11">
    <location>
        <begin position="19"/>
        <end position="24"/>
    </location>
    <ligand>
        <name>ATP</name>
        <dbReference type="ChEBI" id="CHEBI:30616"/>
    </ligand>
</feature>
<organism evidence="12 13">
    <name type="scientific">Parathermosynechococcus lividus PCC 6715</name>
    <dbReference type="NCBI Taxonomy" id="1917166"/>
    <lineage>
        <taxon>Bacteria</taxon>
        <taxon>Bacillati</taxon>
        <taxon>Cyanobacteriota</taxon>
        <taxon>Cyanophyceae</taxon>
        <taxon>Acaryochloridales</taxon>
        <taxon>Thermosynechococcaceae</taxon>
        <taxon>Parathermosynechococcus</taxon>
    </lineage>
</organism>
<dbReference type="Pfam" id="PF01202">
    <property type="entry name" value="SKI"/>
    <property type="match status" value="1"/>
</dbReference>
<gene>
    <name evidence="11" type="primary">aroK</name>
    <name evidence="12" type="ORF">BRW62_06510</name>
</gene>
<dbReference type="GO" id="GO:0008652">
    <property type="term" value="P:amino acid biosynthetic process"/>
    <property type="evidence" value="ECO:0007669"/>
    <property type="project" value="UniProtKB-KW"/>
</dbReference>
<keyword evidence="8 11" id="KW-0067">ATP-binding</keyword>
<dbReference type="KEGG" id="slw:BRW62_06510"/>
<evidence type="ECO:0000256" key="10">
    <source>
        <dbReference type="ARBA" id="ARBA00048567"/>
    </source>
</evidence>
<dbReference type="Gene3D" id="3.40.50.300">
    <property type="entry name" value="P-loop containing nucleotide triphosphate hydrolases"/>
    <property type="match status" value="1"/>
</dbReference>
<feature type="binding site" evidence="11">
    <location>
        <position position="143"/>
    </location>
    <ligand>
        <name>substrate</name>
    </ligand>
</feature>
<dbReference type="HAMAP" id="MF_00109">
    <property type="entry name" value="Shikimate_kinase"/>
    <property type="match status" value="1"/>
</dbReference>
<dbReference type="InterPro" id="IPR031322">
    <property type="entry name" value="Shikimate/glucono_kinase"/>
</dbReference>
<dbReference type="PRINTS" id="PR01100">
    <property type="entry name" value="SHIKIMTKNASE"/>
</dbReference>
<comment type="similarity">
    <text evidence="2 11">Belongs to the shikimate kinase family.</text>
</comment>
<feature type="binding site" evidence="11">
    <location>
        <position position="65"/>
    </location>
    <ligand>
        <name>substrate</name>
    </ligand>
</feature>
<dbReference type="PANTHER" id="PTHR21087">
    <property type="entry name" value="SHIKIMATE KINASE"/>
    <property type="match status" value="1"/>
</dbReference>
<comment type="catalytic activity">
    <reaction evidence="10 11">
        <text>shikimate + ATP = 3-phosphoshikimate + ADP + H(+)</text>
        <dbReference type="Rhea" id="RHEA:13121"/>
        <dbReference type="ChEBI" id="CHEBI:15378"/>
        <dbReference type="ChEBI" id="CHEBI:30616"/>
        <dbReference type="ChEBI" id="CHEBI:36208"/>
        <dbReference type="ChEBI" id="CHEBI:145989"/>
        <dbReference type="ChEBI" id="CHEBI:456216"/>
        <dbReference type="EC" id="2.7.1.71"/>
    </reaction>
</comment>
<keyword evidence="4 11" id="KW-0028">Amino-acid biosynthesis</keyword>
<feature type="binding site" evidence="11">
    <location>
        <position position="87"/>
    </location>
    <ligand>
        <name>substrate</name>
    </ligand>
</feature>
<keyword evidence="5 11" id="KW-0808">Transferase</keyword>
<protein>
    <recommendedName>
        <fullName evidence="3 11">Shikimate kinase</fullName>
        <shortName evidence="11">SK</shortName>
        <ecNumber evidence="3 11">2.7.1.71</ecNumber>
    </recommendedName>
</protein>
<comment type="caution">
    <text evidence="11">Lacks conserved residue(s) required for the propagation of feature annotation.</text>
</comment>
<dbReference type="SUPFAM" id="SSF52540">
    <property type="entry name" value="P-loop containing nucleoside triphosphate hydrolases"/>
    <property type="match status" value="1"/>
</dbReference>
<dbReference type="RefSeq" id="WP_099798809.1">
    <property type="nucleotide sequence ID" value="NZ_CP018092.1"/>
</dbReference>
<keyword evidence="9 11" id="KW-0057">Aromatic amino acid biosynthesis</keyword>
<dbReference type="PANTHER" id="PTHR21087:SF16">
    <property type="entry name" value="SHIKIMATE KINASE 1, CHLOROPLASTIC"/>
    <property type="match status" value="1"/>
</dbReference>
<feature type="binding site" evidence="11">
    <location>
        <position position="124"/>
    </location>
    <ligand>
        <name>ATP</name>
        <dbReference type="ChEBI" id="CHEBI:30616"/>
    </ligand>
</feature>
<dbReference type="OrthoDB" id="9800332at2"/>
<dbReference type="EMBL" id="CP018092">
    <property type="protein sequence ID" value="ATS18463.1"/>
    <property type="molecule type" value="Genomic_DNA"/>
</dbReference>
<keyword evidence="6 11" id="KW-0547">Nucleotide-binding</keyword>
<dbReference type="InterPro" id="IPR027417">
    <property type="entry name" value="P-loop_NTPase"/>
</dbReference>
<evidence type="ECO:0000256" key="9">
    <source>
        <dbReference type="ARBA" id="ARBA00023141"/>
    </source>
</evidence>
<keyword evidence="11" id="KW-0479">Metal-binding</keyword>